<dbReference type="Gene3D" id="2.60.40.790">
    <property type="match status" value="1"/>
</dbReference>
<comment type="caution">
    <text evidence="2">The sequence shown here is derived from an EMBL/GenBank/DDBJ whole genome shotgun (WGS) entry which is preliminary data.</text>
</comment>
<feature type="domain" description="SHSP" evidence="1">
    <location>
        <begin position="34"/>
        <end position="148"/>
    </location>
</feature>
<dbReference type="InterPro" id="IPR002068">
    <property type="entry name" value="A-crystallin/Hsp20_dom"/>
</dbReference>
<evidence type="ECO:0000259" key="1">
    <source>
        <dbReference type="PROSITE" id="PS01031"/>
    </source>
</evidence>
<dbReference type="PANTHER" id="PTHR11527">
    <property type="entry name" value="HEAT-SHOCK PROTEIN 20 FAMILY MEMBER"/>
    <property type="match status" value="1"/>
</dbReference>
<organism evidence="2">
    <name type="scientific">bioreactor metagenome</name>
    <dbReference type="NCBI Taxonomy" id="1076179"/>
    <lineage>
        <taxon>unclassified sequences</taxon>
        <taxon>metagenomes</taxon>
        <taxon>ecological metagenomes</taxon>
    </lineage>
</organism>
<reference evidence="2" key="1">
    <citation type="submission" date="2019-08" db="EMBL/GenBank/DDBJ databases">
        <authorList>
            <person name="Kucharzyk K."/>
            <person name="Murdoch R.W."/>
            <person name="Higgins S."/>
            <person name="Loffler F."/>
        </authorList>
    </citation>
    <scope>NUCLEOTIDE SEQUENCE</scope>
</reference>
<dbReference type="SUPFAM" id="SSF49764">
    <property type="entry name" value="HSP20-like chaperones"/>
    <property type="match status" value="1"/>
</dbReference>
<dbReference type="EMBL" id="VSSQ01002333">
    <property type="protein sequence ID" value="MPM14756.1"/>
    <property type="molecule type" value="Genomic_DNA"/>
</dbReference>
<sequence>MTLIKRNDNFPMWTNIINDIFNHDWNDLSLRNYSLTNTTLPSVNIKENDESFDLEMAAPGMVKEDFKVEVNQGILSVSSEKRVENQEAESDRYTRREFSYQAFCRSFSLPSSVDSDKIMAKYENGILKVHIPKKEEAKPKPVRLIDIE</sequence>
<name>A0A644XEV1_9ZZZZ</name>
<accession>A0A644XEV1</accession>
<proteinExistence type="predicted"/>
<dbReference type="InterPro" id="IPR008978">
    <property type="entry name" value="HSP20-like_chaperone"/>
</dbReference>
<dbReference type="Pfam" id="PF00011">
    <property type="entry name" value="HSP20"/>
    <property type="match status" value="1"/>
</dbReference>
<dbReference type="PROSITE" id="PS01031">
    <property type="entry name" value="SHSP"/>
    <property type="match status" value="1"/>
</dbReference>
<dbReference type="InterPro" id="IPR031107">
    <property type="entry name" value="Small_HSP"/>
</dbReference>
<evidence type="ECO:0000313" key="2">
    <source>
        <dbReference type="EMBL" id="MPM14756.1"/>
    </source>
</evidence>
<gene>
    <name evidence="2" type="primary">hspA_7</name>
    <name evidence="2" type="ORF">SDC9_61120</name>
</gene>
<dbReference type="CDD" id="cd06464">
    <property type="entry name" value="ACD_sHsps-like"/>
    <property type="match status" value="1"/>
</dbReference>
<protein>
    <submittedName>
        <fullName evidence="2">Spore protein SP21</fullName>
    </submittedName>
</protein>
<dbReference type="AlphaFoldDB" id="A0A644XEV1"/>